<evidence type="ECO:0000256" key="1">
    <source>
        <dbReference type="SAM" id="MobiDB-lite"/>
    </source>
</evidence>
<feature type="compositionally biased region" description="Basic and acidic residues" evidence="1">
    <location>
        <begin position="653"/>
        <end position="666"/>
    </location>
</feature>
<feature type="region of interest" description="Disordered" evidence="1">
    <location>
        <begin position="352"/>
        <end position="374"/>
    </location>
</feature>
<comment type="caution">
    <text evidence="2">The sequence shown here is derived from an EMBL/GenBank/DDBJ whole genome shotgun (WGS) entry which is preliminary data.</text>
</comment>
<dbReference type="STRING" id="231916.A0A409Y583"/>
<gene>
    <name evidence="2" type="ORF">CVT26_003218</name>
</gene>
<feature type="region of interest" description="Disordered" evidence="1">
    <location>
        <begin position="1"/>
        <end position="30"/>
    </location>
</feature>
<dbReference type="PANTHER" id="PTHR14778">
    <property type="entry name" value="KINETOCHORE-ASSOCIATED PROTEIN DSN1 HOMOLOG"/>
    <property type="match status" value="1"/>
</dbReference>
<dbReference type="GO" id="GO:0007059">
    <property type="term" value="P:chromosome segregation"/>
    <property type="evidence" value="ECO:0007669"/>
    <property type="project" value="InterPro"/>
</dbReference>
<feature type="region of interest" description="Disordered" evidence="1">
    <location>
        <begin position="96"/>
        <end position="253"/>
    </location>
</feature>
<feature type="compositionally biased region" description="Acidic residues" evidence="1">
    <location>
        <begin position="187"/>
        <end position="196"/>
    </location>
</feature>
<name>A0A409Y583_9AGAR</name>
<proteinExistence type="predicted"/>
<dbReference type="OrthoDB" id="3364649at2759"/>
<dbReference type="AlphaFoldDB" id="A0A409Y583"/>
<feature type="region of interest" description="Disordered" evidence="1">
    <location>
        <begin position="272"/>
        <end position="296"/>
    </location>
</feature>
<dbReference type="InterPro" id="IPR013218">
    <property type="entry name" value="Dsn1/Mis13"/>
</dbReference>
<dbReference type="InParanoid" id="A0A409Y583"/>
<keyword evidence="3" id="KW-1185">Reference proteome</keyword>
<evidence type="ECO:0000313" key="2">
    <source>
        <dbReference type="EMBL" id="PPQ98172.1"/>
    </source>
</evidence>
<accession>A0A409Y583</accession>
<sequence length="706" mass="77071">MQNVGAKIQTPPTYSWNLPSSSPRTTSSPLRRCGVTLLTALSSDTYTLANDFMTILSASTLVNLTHVQMLPSQPSLTGKRKPEDFNPLLNAAAAKRAKKEAKLGASNKRKLGNEDDHGGFPVSRAPSQPPQSQPTTSNQPGHPQTRFASQPPVPGPSKPPSKKFRADSEAPTRPRGNSRLKSIANDVAEDEDLEVENDVRAMEDEADHLRRHSRAHTTIDASLLARPDPGNTSRSKGKNRVVDTTVPLPENETPQLERSKQMRSGAMAAIQNGRGRAVEQDAIPSGHRRKSSIGGRGKRISTSFELTGVITQPHNSVSESSFYKHIDADLPDPERVRQLLIWCSLRAASATSSSKASSSKPQPQQPPLPALSAEGTTILKSIQEDLVRMLAEKRIDLSLYSSEASSSRQPGVQLQANEQNVRNRQLEVAYTQHIQQSQAEEEAWKKVSYEYEAYTKKLQASLDKRRAAVQLDPGALSAKAKGKRRATGDIDDLESQFIPTEAEIPPAFHPALALAKSVLGHRAVGDDRIAGGGNRRGRTRTHMSHEEMEAELKRRLPELEYKVDQIFSYASAARTMVNIAEQALNERYDLLSSALTSRISPYPPPVEVAPGSSAQLLSTFVAPLSSAKPDPLDLMRALSRVDQERPPAQVGDAARRAAREIQRAEENGAAAVGDRRLTGVPPMPTTPRKAPGTPRRGNTPSRDRDR</sequence>
<dbReference type="Proteomes" id="UP000284706">
    <property type="component" value="Unassembled WGS sequence"/>
</dbReference>
<evidence type="ECO:0008006" key="4">
    <source>
        <dbReference type="Google" id="ProtNLM"/>
    </source>
</evidence>
<dbReference type="PANTHER" id="PTHR14778:SF2">
    <property type="entry name" value="KINETOCHORE-ASSOCIATED PROTEIN DSN1 HOMOLOG"/>
    <property type="match status" value="1"/>
</dbReference>
<dbReference type="EMBL" id="NHYE01001141">
    <property type="protein sequence ID" value="PPQ98172.1"/>
    <property type="molecule type" value="Genomic_DNA"/>
</dbReference>
<organism evidence="2 3">
    <name type="scientific">Gymnopilus dilepis</name>
    <dbReference type="NCBI Taxonomy" id="231916"/>
    <lineage>
        <taxon>Eukaryota</taxon>
        <taxon>Fungi</taxon>
        <taxon>Dikarya</taxon>
        <taxon>Basidiomycota</taxon>
        <taxon>Agaricomycotina</taxon>
        <taxon>Agaricomycetes</taxon>
        <taxon>Agaricomycetidae</taxon>
        <taxon>Agaricales</taxon>
        <taxon>Agaricineae</taxon>
        <taxon>Hymenogastraceae</taxon>
        <taxon>Gymnopilus</taxon>
    </lineage>
</organism>
<feature type="compositionally biased region" description="Low complexity" evidence="1">
    <location>
        <begin position="352"/>
        <end position="362"/>
    </location>
</feature>
<protein>
    <recommendedName>
        <fullName evidence="4">Mis12-Mtw1 protein family</fullName>
    </recommendedName>
</protein>
<feature type="region of interest" description="Disordered" evidence="1">
    <location>
        <begin position="526"/>
        <end position="547"/>
    </location>
</feature>
<feature type="compositionally biased region" description="Low complexity" evidence="1">
    <location>
        <begin position="18"/>
        <end position="30"/>
    </location>
</feature>
<feature type="region of interest" description="Disordered" evidence="1">
    <location>
        <begin position="643"/>
        <end position="706"/>
    </location>
</feature>
<dbReference type="GO" id="GO:0051301">
    <property type="term" value="P:cell division"/>
    <property type="evidence" value="ECO:0007669"/>
    <property type="project" value="InterPro"/>
</dbReference>
<evidence type="ECO:0000313" key="3">
    <source>
        <dbReference type="Proteomes" id="UP000284706"/>
    </source>
</evidence>
<feature type="compositionally biased region" description="Basic residues" evidence="1">
    <location>
        <begin position="286"/>
        <end position="296"/>
    </location>
</feature>
<dbReference type="Pfam" id="PF08202">
    <property type="entry name" value="MIS13"/>
    <property type="match status" value="1"/>
</dbReference>
<dbReference type="GO" id="GO:0000444">
    <property type="term" value="C:MIS12/MIND type complex"/>
    <property type="evidence" value="ECO:0007669"/>
    <property type="project" value="InterPro"/>
</dbReference>
<reference evidence="2 3" key="1">
    <citation type="journal article" date="2018" name="Evol. Lett.">
        <title>Horizontal gene cluster transfer increased hallucinogenic mushroom diversity.</title>
        <authorList>
            <person name="Reynolds H.T."/>
            <person name="Vijayakumar V."/>
            <person name="Gluck-Thaler E."/>
            <person name="Korotkin H.B."/>
            <person name="Matheny P.B."/>
            <person name="Slot J.C."/>
        </authorList>
    </citation>
    <scope>NUCLEOTIDE SEQUENCE [LARGE SCALE GENOMIC DNA]</scope>
    <source>
        <strain evidence="2 3">SRW20</strain>
    </source>
</reference>